<sequence length="83" mass="8952">MSQIKIKIEAFGAIERHLPTGLEISCNLNSSVYDVLNQISFDYPSALAMLERCACAIGEDIIPRQNKLTSDSTLVLLSPVAGG</sequence>
<organism evidence="1 2">
    <name type="scientific">Acinetobacter albensis</name>
    <dbReference type="NCBI Taxonomy" id="1673609"/>
    <lineage>
        <taxon>Bacteria</taxon>
        <taxon>Pseudomonadati</taxon>
        <taxon>Pseudomonadota</taxon>
        <taxon>Gammaproteobacteria</taxon>
        <taxon>Moraxellales</taxon>
        <taxon>Moraxellaceae</taxon>
        <taxon>Acinetobacter</taxon>
    </lineage>
</organism>
<dbReference type="InterPro" id="IPR003749">
    <property type="entry name" value="ThiS/MoaD-like"/>
</dbReference>
<dbReference type="InterPro" id="IPR016155">
    <property type="entry name" value="Mopterin_synth/thiamin_S_b"/>
</dbReference>
<dbReference type="EMBL" id="FMBK01000002">
    <property type="protein sequence ID" value="SCC71141.1"/>
    <property type="molecule type" value="Genomic_DNA"/>
</dbReference>
<protein>
    <submittedName>
        <fullName evidence="1">Molybdopterin synthase sulfur carrier subunit</fullName>
    </submittedName>
</protein>
<dbReference type="InterPro" id="IPR012675">
    <property type="entry name" value="Beta-grasp_dom_sf"/>
</dbReference>
<dbReference type="Pfam" id="PF02597">
    <property type="entry name" value="ThiS"/>
    <property type="match status" value="1"/>
</dbReference>
<dbReference type="Gene3D" id="3.10.20.30">
    <property type="match status" value="1"/>
</dbReference>
<evidence type="ECO:0000313" key="2">
    <source>
        <dbReference type="Proteomes" id="UP000243661"/>
    </source>
</evidence>
<evidence type="ECO:0000313" key="1">
    <source>
        <dbReference type="EMBL" id="SCC71141.1"/>
    </source>
</evidence>
<accession>A0A1C4GTP0</accession>
<proteinExistence type="predicted"/>
<dbReference type="AlphaFoldDB" id="A0A1C4GTP0"/>
<gene>
    <name evidence="1" type="ORF">GA0116959_102242</name>
</gene>
<dbReference type="Proteomes" id="UP000243661">
    <property type="component" value="Unassembled WGS sequence"/>
</dbReference>
<reference evidence="1 2" key="1">
    <citation type="submission" date="2016-08" db="EMBL/GenBank/DDBJ databases">
        <authorList>
            <person name="Seilhamer J.J."/>
        </authorList>
    </citation>
    <scope>NUCLEOTIDE SEQUENCE [LARGE SCALE GENOMIC DNA]</scope>
    <source>
        <strain evidence="1 2">ANC 4874</strain>
    </source>
</reference>
<dbReference type="SUPFAM" id="SSF54285">
    <property type="entry name" value="MoaD/ThiS"/>
    <property type="match status" value="1"/>
</dbReference>
<dbReference type="RefSeq" id="WP_053580075.1">
    <property type="nucleotide sequence ID" value="NZ_FMBK01000002.1"/>
</dbReference>
<name>A0A1C4GTP0_9GAMM</name>
<dbReference type="OrthoDB" id="6702804at2"/>